<keyword evidence="2 5" id="KW-0812">Transmembrane</keyword>
<gene>
    <name evidence="9" type="ORF">MCOR_26573</name>
</gene>
<evidence type="ECO:0000313" key="9">
    <source>
        <dbReference type="EMBL" id="CAC5391567.1"/>
    </source>
</evidence>
<dbReference type="PRINTS" id="PR00252">
    <property type="entry name" value="NRIONCHANNEL"/>
</dbReference>
<dbReference type="Gene3D" id="1.20.58.390">
    <property type="entry name" value="Neurotransmitter-gated ion-channel transmembrane domain"/>
    <property type="match status" value="1"/>
</dbReference>
<keyword evidence="6" id="KW-0732">Signal</keyword>
<dbReference type="CDD" id="cd18989">
    <property type="entry name" value="LGIC_ECD_cation"/>
    <property type="match status" value="1"/>
</dbReference>
<evidence type="ECO:0000256" key="5">
    <source>
        <dbReference type="SAM" id="Phobius"/>
    </source>
</evidence>
<evidence type="ECO:0000256" key="2">
    <source>
        <dbReference type="ARBA" id="ARBA00022692"/>
    </source>
</evidence>
<dbReference type="EMBL" id="CACVKT020004792">
    <property type="protein sequence ID" value="CAC5391567.1"/>
    <property type="molecule type" value="Genomic_DNA"/>
</dbReference>
<dbReference type="InterPro" id="IPR038050">
    <property type="entry name" value="Neuro_actylchol_rec"/>
</dbReference>
<protein>
    <submittedName>
        <fullName evidence="9">CHRNB1</fullName>
    </submittedName>
</protein>
<feature type="signal peptide" evidence="6">
    <location>
        <begin position="1"/>
        <end position="19"/>
    </location>
</feature>
<dbReference type="Proteomes" id="UP000507470">
    <property type="component" value="Unassembled WGS sequence"/>
</dbReference>
<dbReference type="CDD" id="cd19051">
    <property type="entry name" value="LGIC_TM_cation"/>
    <property type="match status" value="1"/>
</dbReference>
<evidence type="ECO:0000256" key="1">
    <source>
        <dbReference type="ARBA" id="ARBA00004141"/>
    </source>
</evidence>
<dbReference type="InterPro" id="IPR006202">
    <property type="entry name" value="Neur_chan_lig-bd"/>
</dbReference>
<dbReference type="GO" id="GO:0016020">
    <property type="term" value="C:membrane"/>
    <property type="evidence" value="ECO:0007669"/>
    <property type="project" value="UniProtKB-SubCell"/>
</dbReference>
<dbReference type="AlphaFoldDB" id="A0A6J8C9T9"/>
<proteinExistence type="predicted"/>
<dbReference type="GO" id="GO:0004888">
    <property type="term" value="F:transmembrane signaling receptor activity"/>
    <property type="evidence" value="ECO:0007669"/>
    <property type="project" value="InterPro"/>
</dbReference>
<dbReference type="SUPFAM" id="SSF63712">
    <property type="entry name" value="Nicotinic receptor ligand binding domain-like"/>
    <property type="match status" value="1"/>
</dbReference>
<organism evidence="9 10">
    <name type="scientific">Mytilus coruscus</name>
    <name type="common">Sea mussel</name>
    <dbReference type="NCBI Taxonomy" id="42192"/>
    <lineage>
        <taxon>Eukaryota</taxon>
        <taxon>Metazoa</taxon>
        <taxon>Spiralia</taxon>
        <taxon>Lophotrochozoa</taxon>
        <taxon>Mollusca</taxon>
        <taxon>Bivalvia</taxon>
        <taxon>Autobranchia</taxon>
        <taxon>Pteriomorphia</taxon>
        <taxon>Mytilida</taxon>
        <taxon>Mytiloidea</taxon>
        <taxon>Mytilidae</taxon>
        <taxon>Mytilinae</taxon>
        <taxon>Mytilus</taxon>
    </lineage>
</organism>
<evidence type="ECO:0000313" key="10">
    <source>
        <dbReference type="Proteomes" id="UP000507470"/>
    </source>
</evidence>
<dbReference type="PANTHER" id="PTHR18945">
    <property type="entry name" value="NEUROTRANSMITTER GATED ION CHANNEL"/>
    <property type="match status" value="1"/>
</dbReference>
<dbReference type="Pfam" id="PF02932">
    <property type="entry name" value="Neur_chan_memb"/>
    <property type="match status" value="1"/>
</dbReference>
<dbReference type="OrthoDB" id="6160691at2759"/>
<feature type="transmembrane region" description="Helical" evidence="5">
    <location>
        <begin position="373"/>
        <end position="395"/>
    </location>
</feature>
<evidence type="ECO:0000259" key="8">
    <source>
        <dbReference type="Pfam" id="PF02932"/>
    </source>
</evidence>
<accession>A0A6J8C9T9</accession>
<reference evidence="9 10" key="1">
    <citation type="submission" date="2020-06" db="EMBL/GenBank/DDBJ databases">
        <authorList>
            <person name="Li R."/>
            <person name="Bekaert M."/>
        </authorList>
    </citation>
    <scope>NUCLEOTIDE SEQUENCE [LARGE SCALE GENOMIC DNA]</scope>
    <source>
        <strain evidence="10">wild</strain>
    </source>
</reference>
<name>A0A6J8C9T9_MYTCO</name>
<feature type="transmembrane region" description="Helical" evidence="5">
    <location>
        <begin position="231"/>
        <end position="254"/>
    </location>
</feature>
<dbReference type="FunFam" id="2.70.170.10:FF:000028">
    <property type="entry name" value="AcetylCholine Receptor"/>
    <property type="match status" value="1"/>
</dbReference>
<dbReference type="InterPro" id="IPR036719">
    <property type="entry name" value="Neuro-gated_channel_TM_sf"/>
</dbReference>
<evidence type="ECO:0000256" key="3">
    <source>
        <dbReference type="ARBA" id="ARBA00022989"/>
    </source>
</evidence>
<comment type="subcellular location">
    <subcellularLocation>
        <location evidence="1">Membrane</location>
        <topology evidence="1">Multi-pass membrane protein</topology>
    </subcellularLocation>
</comment>
<dbReference type="Pfam" id="PF02931">
    <property type="entry name" value="Neur_chan_LBD"/>
    <property type="match status" value="1"/>
</dbReference>
<dbReference type="InterPro" id="IPR006029">
    <property type="entry name" value="Neurotrans-gated_channel_TM"/>
</dbReference>
<evidence type="ECO:0000259" key="7">
    <source>
        <dbReference type="Pfam" id="PF02931"/>
    </source>
</evidence>
<evidence type="ECO:0000256" key="4">
    <source>
        <dbReference type="ARBA" id="ARBA00023136"/>
    </source>
</evidence>
<dbReference type="SUPFAM" id="SSF90112">
    <property type="entry name" value="Neurotransmitter-gated ion-channel transmembrane pore"/>
    <property type="match status" value="1"/>
</dbReference>
<feature type="chain" id="PRO_5026765024" evidence="6">
    <location>
        <begin position="20"/>
        <end position="396"/>
    </location>
</feature>
<dbReference type="InterPro" id="IPR036734">
    <property type="entry name" value="Neur_chan_lig-bd_sf"/>
</dbReference>
<keyword evidence="4 5" id="KW-0472">Membrane</keyword>
<feature type="domain" description="Neurotransmitter-gated ion-channel transmembrane" evidence="8">
    <location>
        <begin position="236"/>
        <end position="337"/>
    </location>
</feature>
<evidence type="ECO:0000256" key="6">
    <source>
        <dbReference type="SAM" id="SignalP"/>
    </source>
</evidence>
<feature type="transmembrane region" description="Helical" evidence="5">
    <location>
        <begin position="261"/>
        <end position="280"/>
    </location>
</feature>
<sequence length="396" mass="45024">MRYHIFLFLLILNIDISLCQTGTNLNDLLTHLFTTNNYNVYARPSNDQTVSTLVSVDYYLAGISSLDEIAEKFTTTGYLSITWTDDYLTWTPGSYGNIQEFYYPQGNVWKPDISVQNGFSKMQELGSTFVVVNVQSTGTVSWEPFELFETRCTVDTTHFPFDRQTCDLIFVCWSYKSTDVNMTVGSNGVQLYEDFTSNGEWSVTTTTYNVDHDGFEVKITFSITVQRKPQYFVLNIIIPVILVSLLNLITFIIPCESGERLGYSITVWLTFAVFLTIVSGSLPKSANSTSVIAVYLMLMLSIATLVVTISAIQIRASSYSEEEKKIPKIIERMVLYINKKKNKVEEIKGPGSTEEKLECTVTWKEVNSTFDFIFFWIGFILIFLITLICFCYIAAN</sequence>
<dbReference type="Gene3D" id="2.70.170.10">
    <property type="entry name" value="Neurotransmitter-gated ion-channel ligand-binding domain"/>
    <property type="match status" value="1"/>
</dbReference>
<feature type="domain" description="Neurotransmitter-gated ion-channel ligand-binding" evidence="7">
    <location>
        <begin position="27"/>
        <end position="229"/>
    </location>
</feature>
<dbReference type="GO" id="GO:0005230">
    <property type="term" value="F:extracellular ligand-gated monoatomic ion channel activity"/>
    <property type="evidence" value="ECO:0007669"/>
    <property type="project" value="InterPro"/>
</dbReference>
<keyword evidence="3 5" id="KW-1133">Transmembrane helix</keyword>
<dbReference type="InterPro" id="IPR006201">
    <property type="entry name" value="Neur_channel"/>
</dbReference>
<feature type="transmembrane region" description="Helical" evidence="5">
    <location>
        <begin position="292"/>
        <end position="314"/>
    </location>
</feature>
<keyword evidence="10" id="KW-1185">Reference proteome</keyword>